<accession>A0A385GNI9</accession>
<name>A0A385GNI9_9APIC</name>
<dbReference type="AlphaFoldDB" id="A0A385GNI9"/>
<reference evidence="1" key="1">
    <citation type="journal article" date="2018" name="Int. J. Parasitol.">
        <title>Insights into the evolution and drug susceptibility of Babesia duncani from the sequence of its mitochondrial and apicoplast genomes.</title>
        <authorList>
            <person name="Virji A.Z."/>
            <person name="Thekkiniath J."/>
            <person name="Ma W."/>
            <person name="Lawres L."/>
            <person name="Knight J."/>
            <person name="Swei A."/>
            <person name="Roch K.L."/>
            <person name="Ben Mamoun C."/>
        </authorList>
    </citation>
    <scope>NUCLEOTIDE SEQUENCE</scope>
    <source>
        <strain evidence="1">WA-1</strain>
    </source>
</reference>
<organism evidence="1">
    <name type="scientific">Babesia duncani</name>
    <dbReference type="NCBI Taxonomy" id="323732"/>
    <lineage>
        <taxon>Eukaryota</taxon>
        <taxon>Sar</taxon>
        <taxon>Alveolata</taxon>
        <taxon>Apicomplexa</taxon>
        <taxon>Aconoidasida</taxon>
        <taxon>Piroplasmida</taxon>
        <taxon>Babesiidae</taxon>
        <taxon>Babesia</taxon>
    </lineage>
</organism>
<protein>
    <submittedName>
        <fullName evidence="1">Ribosomal protein S17</fullName>
    </submittedName>
</protein>
<dbReference type="GO" id="GO:0005840">
    <property type="term" value="C:ribosome"/>
    <property type="evidence" value="ECO:0007669"/>
    <property type="project" value="UniProtKB-KW"/>
</dbReference>
<proteinExistence type="predicted"/>
<gene>
    <name evidence="1" type="primary">rps17</name>
</gene>
<keyword evidence="1" id="KW-0689">Ribosomal protein</keyword>
<evidence type="ECO:0000313" key="1">
    <source>
        <dbReference type="EMBL" id="AXX76209.1"/>
    </source>
</evidence>
<dbReference type="EMBL" id="MH107388">
    <property type="protein sequence ID" value="AXX76209.1"/>
    <property type="molecule type" value="Genomic_DNA"/>
</dbReference>
<sequence length="62" mass="7903">MYNIIMKKYKNSNKCYNLKHKYYKKYKKIIFNNNYIKINNPRNEFTITQKLFIKKHKNYYIL</sequence>
<keyword evidence="1" id="KW-0687">Ribonucleoprotein</keyword>